<dbReference type="AlphaFoldDB" id="A0A378X0M2"/>
<dbReference type="PROSITE" id="PS51257">
    <property type="entry name" value="PROKAR_LIPOPROTEIN"/>
    <property type="match status" value="1"/>
</dbReference>
<dbReference type="InterPro" id="IPR017946">
    <property type="entry name" value="PLC-like_Pdiesterase_TIM-brl"/>
</dbReference>
<dbReference type="InterPro" id="IPR051057">
    <property type="entry name" value="PI-PLC_domain"/>
</dbReference>
<dbReference type="EMBL" id="UGRU01000001">
    <property type="protein sequence ID" value="SUA47008.1"/>
    <property type="molecule type" value="Genomic_DNA"/>
</dbReference>
<proteinExistence type="predicted"/>
<evidence type="ECO:0000259" key="6">
    <source>
        <dbReference type="SMART" id="SM00148"/>
    </source>
</evidence>
<reference evidence="7 8" key="1">
    <citation type="submission" date="2018-06" db="EMBL/GenBank/DDBJ databases">
        <authorList>
            <consortium name="Pathogen Informatics"/>
            <person name="Doyle S."/>
        </authorList>
    </citation>
    <scope>NUCLEOTIDE SEQUENCE [LARGE SCALE GENOMIC DNA]</scope>
    <source>
        <strain evidence="7 8">NCTC13184</strain>
    </source>
</reference>
<dbReference type="InterPro" id="IPR000909">
    <property type="entry name" value="PLipase_C_PInositol-sp_X_dom"/>
</dbReference>
<dbReference type="OrthoDB" id="7191982at2"/>
<dbReference type="RefSeq" id="WP_084491290.1">
    <property type="nucleotide sequence ID" value="NZ_JAJFOE010000001.1"/>
</dbReference>
<protein>
    <recommendedName>
        <fullName evidence="3">1-phosphatidylinositol phosphodiesterase</fullName>
        <ecNumber evidence="2">4.6.1.13</ecNumber>
    </recommendedName>
    <alternativeName>
        <fullName evidence="4">Phosphatidylinositol diacylglycerol-lyase</fullName>
    </alternativeName>
    <alternativeName>
        <fullName evidence="5">Phosphatidylinositol-specific phospholipase C</fullName>
    </alternativeName>
</protein>
<dbReference type="EC" id="4.6.1.13" evidence="2"/>
<evidence type="ECO:0000256" key="3">
    <source>
        <dbReference type="ARBA" id="ARBA00019758"/>
    </source>
</evidence>
<dbReference type="GO" id="GO:0004436">
    <property type="term" value="F:phosphatidylinositol diacylglycerol-lyase activity"/>
    <property type="evidence" value="ECO:0007669"/>
    <property type="project" value="UniProtKB-EC"/>
</dbReference>
<evidence type="ECO:0000313" key="7">
    <source>
        <dbReference type="EMBL" id="SUA47008.1"/>
    </source>
</evidence>
<dbReference type="SUPFAM" id="SSF51695">
    <property type="entry name" value="PLC-like phosphodiesterases"/>
    <property type="match status" value="1"/>
</dbReference>
<accession>A0A378X0M2</accession>
<dbReference type="PANTHER" id="PTHR13593:SF113">
    <property type="entry name" value="SI:DKEY-266F7.9"/>
    <property type="match status" value="1"/>
</dbReference>
<dbReference type="Proteomes" id="UP000255082">
    <property type="component" value="Unassembled WGS sequence"/>
</dbReference>
<dbReference type="Pfam" id="PF00388">
    <property type="entry name" value="PI-PLC-X"/>
    <property type="match status" value="1"/>
</dbReference>
<evidence type="ECO:0000256" key="5">
    <source>
        <dbReference type="ARBA" id="ARBA00030782"/>
    </source>
</evidence>
<dbReference type="PROSITE" id="PS50007">
    <property type="entry name" value="PIPLC_X_DOMAIN"/>
    <property type="match status" value="1"/>
</dbReference>
<comment type="catalytic activity">
    <reaction evidence="1">
        <text>a 1,2-diacyl-sn-glycero-3-phospho-(1D-myo-inositol) = 1D-myo-inositol 1,2-cyclic phosphate + a 1,2-diacyl-sn-glycerol</text>
        <dbReference type="Rhea" id="RHEA:17093"/>
        <dbReference type="ChEBI" id="CHEBI:17815"/>
        <dbReference type="ChEBI" id="CHEBI:57880"/>
        <dbReference type="ChEBI" id="CHEBI:58484"/>
        <dbReference type="EC" id="4.6.1.13"/>
    </reaction>
</comment>
<evidence type="ECO:0000256" key="4">
    <source>
        <dbReference type="ARBA" id="ARBA00030474"/>
    </source>
</evidence>
<dbReference type="SMART" id="SM00148">
    <property type="entry name" value="PLCXc"/>
    <property type="match status" value="1"/>
</dbReference>
<name>A0A378X0M2_9NOCA</name>
<dbReference type="PANTHER" id="PTHR13593">
    <property type="match status" value="1"/>
</dbReference>
<dbReference type="Gene3D" id="3.20.20.190">
    <property type="entry name" value="Phosphatidylinositol (PI) phosphodiesterase"/>
    <property type="match status" value="1"/>
</dbReference>
<organism evidence="7 8">
    <name type="scientific">Nocardia africana</name>
    <dbReference type="NCBI Taxonomy" id="134964"/>
    <lineage>
        <taxon>Bacteria</taxon>
        <taxon>Bacillati</taxon>
        <taxon>Actinomycetota</taxon>
        <taxon>Actinomycetes</taxon>
        <taxon>Mycobacteriales</taxon>
        <taxon>Nocardiaceae</taxon>
        <taxon>Nocardia</taxon>
    </lineage>
</organism>
<dbReference type="GO" id="GO:0008081">
    <property type="term" value="F:phosphoric diester hydrolase activity"/>
    <property type="evidence" value="ECO:0007669"/>
    <property type="project" value="InterPro"/>
</dbReference>
<gene>
    <name evidence="7" type="primary">plcA_2</name>
    <name evidence="7" type="ORF">NCTC13184_05542</name>
</gene>
<evidence type="ECO:0000256" key="1">
    <source>
        <dbReference type="ARBA" id="ARBA00001316"/>
    </source>
</evidence>
<keyword evidence="7" id="KW-0456">Lyase</keyword>
<dbReference type="GO" id="GO:0006629">
    <property type="term" value="P:lipid metabolic process"/>
    <property type="evidence" value="ECO:0007669"/>
    <property type="project" value="InterPro"/>
</dbReference>
<sequence length="356" mass="37808">MRVWGGEIRRSTGLFLVVAAVSGALLTGCDQSVPAARSAAAAHQASAVPGTEAAGTPRAATAGAIDHLDAASNPDWMGALPDSTSLGEMSIPGTHDTLSIHGGKAGPAVVTQEKFDTGCTEPACASQRTASTQLEAGIRALDIRVRRDEAGNLGIQHGSFYQQAGFDDVLRVTEQFLNRHPRETILMRVKAECTNEDKTFQCEDAGGLPPDPPLLDRYLNGHPQVWRPAATGPAAIPRLGDVRGAIIVIRADGIDDRGLPVDAQDLWDKPTREDKWAAVAAHLARAPAIGTRALSMDFLSASGVPDPAKFPHRYAEYENQRALDYLRSRPGTATGIVMADFPGPALVGEIITHNHR</sequence>
<evidence type="ECO:0000313" key="8">
    <source>
        <dbReference type="Proteomes" id="UP000255082"/>
    </source>
</evidence>
<evidence type="ECO:0000256" key="2">
    <source>
        <dbReference type="ARBA" id="ARBA00012581"/>
    </source>
</evidence>
<feature type="domain" description="Phosphatidylinositol-specific phospholipase C X" evidence="6">
    <location>
        <begin position="82"/>
        <end position="251"/>
    </location>
</feature>